<dbReference type="KEGG" id="tch:CHITON_1372"/>
<reference evidence="3" key="1">
    <citation type="submission" date="2016-01" db="EMBL/GenBank/DDBJ databases">
        <authorList>
            <person name="Vorgias C.E."/>
        </authorList>
    </citation>
    <scope>NUCLEOTIDE SEQUENCE [LARGE SCALE GENOMIC DNA]</scope>
</reference>
<dbReference type="Gene3D" id="1.20.120.330">
    <property type="entry name" value="Nucleotidyltransferases domain 2"/>
    <property type="match status" value="1"/>
</dbReference>
<dbReference type="PROSITE" id="PS50910">
    <property type="entry name" value="HEPN"/>
    <property type="match status" value="1"/>
</dbReference>
<dbReference type="AlphaFoldDB" id="A0A160VW91"/>
<dbReference type="InterPro" id="IPR007842">
    <property type="entry name" value="HEPN_dom"/>
</dbReference>
<organism evidence="2 3">
    <name type="scientific">Thermococcus chitonophagus</name>
    <dbReference type="NCBI Taxonomy" id="54262"/>
    <lineage>
        <taxon>Archaea</taxon>
        <taxon>Methanobacteriati</taxon>
        <taxon>Methanobacteriota</taxon>
        <taxon>Thermococci</taxon>
        <taxon>Thermococcales</taxon>
        <taxon>Thermococcaceae</taxon>
        <taxon>Thermococcus</taxon>
    </lineage>
</organism>
<dbReference type="SUPFAM" id="SSF81593">
    <property type="entry name" value="Nucleotidyltransferase substrate binding subunit/domain"/>
    <property type="match status" value="1"/>
</dbReference>
<dbReference type="RefSeq" id="WP_084448884.1">
    <property type="nucleotide sequence ID" value="NZ_CP015193.1"/>
</dbReference>
<dbReference type="SMART" id="SM00748">
    <property type="entry name" value="HEPN"/>
    <property type="match status" value="1"/>
</dbReference>
<dbReference type="Proteomes" id="UP000093069">
    <property type="component" value="Chromosome I"/>
</dbReference>
<dbReference type="STRING" id="54262.CHITON_1372"/>
<dbReference type="Pfam" id="PF05168">
    <property type="entry name" value="HEPN"/>
    <property type="match status" value="1"/>
</dbReference>
<proteinExistence type="predicted"/>
<dbReference type="GeneID" id="33323053"/>
<feature type="domain" description="HEPN" evidence="1">
    <location>
        <begin position="10"/>
        <end position="121"/>
    </location>
</feature>
<name>A0A160VW91_9EURY</name>
<accession>A0A160VW91</accession>
<evidence type="ECO:0000313" key="3">
    <source>
        <dbReference type="Proteomes" id="UP000093069"/>
    </source>
</evidence>
<evidence type="ECO:0000259" key="1">
    <source>
        <dbReference type="PROSITE" id="PS50910"/>
    </source>
</evidence>
<sequence length="151" mass="17636">MHYKEVEVLLNKSAEFIELAEVALARKKYDSAVFLAEQGLQLYLKALIVKYANIKPKTHSLRELLGFLAEAIEAQDKISEFIKESRKILRELESAYILARYEPKVYEKDEAEELVKFAKDVIKFVGVLADEFERRISEEYDKKGEREVHHD</sequence>
<dbReference type="EMBL" id="LN999010">
    <property type="protein sequence ID" value="CUX78151.1"/>
    <property type="molecule type" value="Genomic_DNA"/>
</dbReference>
<gene>
    <name evidence="2" type="ORF">CHITON_1372</name>
</gene>
<evidence type="ECO:0000313" key="2">
    <source>
        <dbReference type="EMBL" id="CUX78151.1"/>
    </source>
</evidence>
<dbReference type="OrthoDB" id="101044at2157"/>
<protein>
    <recommendedName>
        <fullName evidence="1">HEPN domain-containing protein</fullName>
    </recommendedName>
</protein>